<dbReference type="PROSITE" id="PS51171">
    <property type="entry name" value="PREPHENATE_DEHYDR_3"/>
    <property type="match status" value="1"/>
</dbReference>
<comment type="caution">
    <text evidence="12">The sequence shown here is derived from an EMBL/GenBank/DDBJ whole genome shotgun (WGS) entry which is preliminary data.</text>
</comment>
<evidence type="ECO:0000256" key="6">
    <source>
        <dbReference type="ARBA" id="ARBA00023222"/>
    </source>
</evidence>
<evidence type="ECO:0000256" key="9">
    <source>
        <dbReference type="RuleBase" id="RU361254"/>
    </source>
</evidence>
<dbReference type="Proteomes" id="UP000823913">
    <property type="component" value="Unassembled WGS sequence"/>
</dbReference>
<name>A0A9D1E7K3_9FIRM</name>
<evidence type="ECO:0000256" key="1">
    <source>
        <dbReference type="ARBA" id="ARBA00004741"/>
    </source>
</evidence>
<dbReference type="GO" id="GO:0004664">
    <property type="term" value="F:prephenate dehydratase activity"/>
    <property type="evidence" value="ECO:0007669"/>
    <property type="project" value="UniProtKB-UniRule"/>
</dbReference>
<comment type="catalytic activity">
    <reaction evidence="8 9">
        <text>prephenate + H(+) = 3-phenylpyruvate + CO2 + H2O</text>
        <dbReference type="Rhea" id="RHEA:21648"/>
        <dbReference type="ChEBI" id="CHEBI:15377"/>
        <dbReference type="ChEBI" id="CHEBI:15378"/>
        <dbReference type="ChEBI" id="CHEBI:16526"/>
        <dbReference type="ChEBI" id="CHEBI:18005"/>
        <dbReference type="ChEBI" id="CHEBI:29934"/>
        <dbReference type="EC" id="4.2.1.51"/>
    </reaction>
</comment>
<dbReference type="PANTHER" id="PTHR21022">
    <property type="entry name" value="PREPHENATE DEHYDRATASE P PROTEIN"/>
    <property type="match status" value="1"/>
</dbReference>
<accession>A0A9D1E7K3</accession>
<dbReference type="InterPro" id="IPR045865">
    <property type="entry name" value="ACT-like_dom_sf"/>
</dbReference>
<dbReference type="SUPFAM" id="SSF55021">
    <property type="entry name" value="ACT-like"/>
    <property type="match status" value="1"/>
</dbReference>
<evidence type="ECO:0000256" key="3">
    <source>
        <dbReference type="ARBA" id="ARBA00021872"/>
    </source>
</evidence>
<evidence type="ECO:0000256" key="2">
    <source>
        <dbReference type="ARBA" id="ARBA00013147"/>
    </source>
</evidence>
<proteinExistence type="predicted"/>
<protein>
    <recommendedName>
        <fullName evidence="3 9">Prephenate dehydratase</fullName>
        <shortName evidence="9">PDT</shortName>
        <ecNumber evidence="2 9">4.2.1.51</ecNumber>
    </recommendedName>
</protein>
<feature type="domain" description="Prephenate dehydratase" evidence="10">
    <location>
        <begin position="4"/>
        <end position="177"/>
    </location>
</feature>
<feature type="domain" description="ACT" evidence="11">
    <location>
        <begin position="190"/>
        <end position="266"/>
    </location>
</feature>
<reference evidence="12" key="2">
    <citation type="journal article" date="2021" name="PeerJ">
        <title>Extensive microbial diversity within the chicken gut microbiome revealed by metagenomics and culture.</title>
        <authorList>
            <person name="Gilroy R."/>
            <person name="Ravi A."/>
            <person name="Getino M."/>
            <person name="Pursley I."/>
            <person name="Horton D.L."/>
            <person name="Alikhan N.F."/>
            <person name="Baker D."/>
            <person name="Gharbi K."/>
            <person name="Hall N."/>
            <person name="Watson M."/>
            <person name="Adriaenssens E.M."/>
            <person name="Foster-Nyarko E."/>
            <person name="Jarju S."/>
            <person name="Secka A."/>
            <person name="Antonio M."/>
            <person name="Oren A."/>
            <person name="Chaudhuri R.R."/>
            <person name="La Ragione R."/>
            <person name="Hildebrand F."/>
            <person name="Pallen M.J."/>
        </authorList>
    </citation>
    <scope>NUCLEOTIDE SEQUENCE</scope>
    <source>
        <strain evidence="12">ChiW16-3235</strain>
    </source>
</reference>
<evidence type="ECO:0000259" key="11">
    <source>
        <dbReference type="PROSITE" id="PS51671"/>
    </source>
</evidence>
<dbReference type="InterPro" id="IPR018528">
    <property type="entry name" value="Preph_deHydtase_CS"/>
</dbReference>
<dbReference type="GO" id="GO:0005737">
    <property type="term" value="C:cytoplasm"/>
    <property type="evidence" value="ECO:0007669"/>
    <property type="project" value="TreeGrafter"/>
</dbReference>
<dbReference type="Gene3D" id="3.40.190.10">
    <property type="entry name" value="Periplasmic binding protein-like II"/>
    <property type="match status" value="2"/>
</dbReference>
<dbReference type="InterPro" id="IPR001086">
    <property type="entry name" value="Preph_deHydtase"/>
</dbReference>
<dbReference type="EC" id="4.2.1.51" evidence="2 9"/>
<evidence type="ECO:0000256" key="7">
    <source>
        <dbReference type="ARBA" id="ARBA00023239"/>
    </source>
</evidence>
<evidence type="ECO:0000313" key="13">
    <source>
        <dbReference type="Proteomes" id="UP000823913"/>
    </source>
</evidence>
<keyword evidence="5 9" id="KW-0057">Aromatic amino acid biosynthesis</keyword>
<dbReference type="InterPro" id="IPR002912">
    <property type="entry name" value="ACT_dom"/>
</dbReference>
<dbReference type="SUPFAM" id="SSF53850">
    <property type="entry name" value="Periplasmic binding protein-like II"/>
    <property type="match status" value="1"/>
</dbReference>
<organism evidence="12 13">
    <name type="scientific">Candidatus Coproplasma avicola</name>
    <dbReference type="NCBI Taxonomy" id="2840744"/>
    <lineage>
        <taxon>Bacteria</taxon>
        <taxon>Bacillati</taxon>
        <taxon>Bacillota</taxon>
        <taxon>Clostridia</taxon>
        <taxon>Eubacteriales</taxon>
        <taxon>Candidatus Coproplasma</taxon>
    </lineage>
</organism>
<keyword evidence="4 9" id="KW-0028">Amino-acid biosynthesis</keyword>
<gene>
    <name evidence="9" type="primary">pheA</name>
    <name evidence="12" type="ORF">IAB94_06595</name>
</gene>
<sequence length="266" mass="28794">MSLKTGYLGPEGSYSQIAARLLAQGEYLPYPSFYALVGALQENSVDGIVLPVENSLNGGVMQNLDLLQDAEGITAVREVNVRIDHRLVTLKGADLDGITAVYSHAQALGQCAKFLHTNLPQAKLIPTQSTSACLKKIKTFADAGIIGAQEVDERFALSPECISDEPLNYTQFLYVVKGSPDMSRHTKKMFLSITCAHKPGSLMAALSVFADGGMNLTKIESRPIKDRVGEYRFFIEAEADCALPHTRSALNSLGNMCSSVKILGCY</sequence>
<keyword evidence="7 9" id="KW-0456">Lyase</keyword>
<dbReference type="Pfam" id="PF00800">
    <property type="entry name" value="PDT"/>
    <property type="match status" value="1"/>
</dbReference>
<evidence type="ECO:0000256" key="8">
    <source>
        <dbReference type="ARBA" id="ARBA00047848"/>
    </source>
</evidence>
<evidence type="ECO:0000256" key="5">
    <source>
        <dbReference type="ARBA" id="ARBA00023141"/>
    </source>
</evidence>
<keyword evidence="6 9" id="KW-0584">Phenylalanine biosynthesis</keyword>
<dbReference type="PANTHER" id="PTHR21022:SF19">
    <property type="entry name" value="PREPHENATE DEHYDRATASE-RELATED"/>
    <property type="match status" value="1"/>
</dbReference>
<dbReference type="CDD" id="cd04905">
    <property type="entry name" value="ACT_CM-PDT"/>
    <property type="match status" value="1"/>
</dbReference>
<evidence type="ECO:0000259" key="10">
    <source>
        <dbReference type="PROSITE" id="PS51171"/>
    </source>
</evidence>
<dbReference type="PROSITE" id="PS00858">
    <property type="entry name" value="PREPHENATE_DEHYDR_2"/>
    <property type="match status" value="1"/>
</dbReference>
<evidence type="ECO:0000256" key="4">
    <source>
        <dbReference type="ARBA" id="ARBA00022605"/>
    </source>
</evidence>
<evidence type="ECO:0000313" key="12">
    <source>
        <dbReference type="EMBL" id="HIR67696.1"/>
    </source>
</evidence>
<dbReference type="EMBL" id="DVHK01000133">
    <property type="protein sequence ID" value="HIR67696.1"/>
    <property type="molecule type" value="Genomic_DNA"/>
</dbReference>
<dbReference type="PROSITE" id="PS51671">
    <property type="entry name" value="ACT"/>
    <property type="match status" value="1"/>
</dbReference>
<reference evidence="12" key="1">
    <citation type="submission" date="2020-10" db="EMBL/GenBank/DDBJ databases">
        <authorList>
            <person name="Gilroy R."/>
        </authorList>
    </citation>
    <scope>NUCLEOTIDE SEQUENCE</scope>
    <source>
        <strain evidence="12">ChiW16-3235</strain>
    </source>
</reference>
<dbReference type="AlphaFoldDB" id="A0A9D1E7K3"/>
<dbReference type="GO" id="GO:0009094">
    <property type="term" value="P:L-phenylalanine biosynthetic process"/>
    <property type="evidence" value="ECO:0007669"/>
    <property type="project" value="UniProtKB-KW"/>
</dbReference>
<comment type="pathway">
    <text evidence="1 9">Amino-acid biosynthesis; L-phenylalanine biosynthesis; phenylpyruvate from prephenate: step 1/1.</text>
</comment>
<dbReference type="Pfam" id="PF01842">
    <property type="entry name" value="ACT"/>
    <property type="match status" value="1"/>
</dbReference>
<dbReference type="Gene3D" id="3.30.70.260">
    <property type="match status" value="1"/>
</dbReference>